<dbReference type="InterPro" id="IPR036388">
    <property type="entry name" value="WH-like_DNA-bd_sf"/>
</dbReference>
<dbReference type="PRINTS" id="PR00035">
    <property type="entry name" value="HTHGNTR"/>
</dbReference>
<dbReference type="SUPFAM" id="SSF46785">
    <property type="entry name" value="Winged helix' DNA-binding domain"/>
    <property type="match status" value="1"/>
</dbReference>
<keyword evidence="3" id="KW-0804">Transcription</keyword>
<dbReference type="SMART" id="SM00345">
    <property type="entry name" value="HTH_GNTR"/>
    <property type="match status" value="1"/>
</dbReference>
<dbReference type="PROSITE" id="PS50949">
    <property type="entry name" value="HTH_GNTR"/>
    <property type="match status" value="1"/>
</dbReference>
<dbReference type="Gene3D" id="1.20.120.530">
    <property type="entry name" value="GntR ligand-binding domain-like"/>
    <property type="match status" value="1"/>
</dbReference>
<comment type="caution">
    <text evidence="5">The sequence shown here is derived from an EMBL/GenBank/DDBJ whole genome shotgun (WGS) entry which is preliminary data.</text>
</comment>
<evidence type="ECO:0000313" key="6">
    <source>
        <dbReference type="Proteomes" id="UP000027432"/>
    </source>
</evidence>
<evidence type="ECO:0000256" key="3">
    <source>
        <dbReference type="ARBA" id="ARBA00023163"/>
    </source>
</evidence>
<dbReference type="STRING" id="1353537.TP2_06635"/>
<dbReference type="AlphaFoldDB" id="A0A074J7U9"/>
<dbReference type="InterPro" id="IPR008920">
    <property type="entry name" value="TF_FadR/GntR_C"/>
</dbReference>
<keyword evidence="1" id="KW-0805">Transcription regulation</keyword>
<organism evidence="5 6">
    <name type="scientific">Thioclava pacifica DSM 10166</name>
    <dbReference type="NCBI Taxonomy" id="1353537"/>
    <lineage>
        <taxon>Bacteria</taxon>
        <taxon>Pseudomonadati</taxon>
        <taxon>Pseudomonadota</taxon>
        <taxon>Alphaproteobacteria</taxon>
        <taxon>Rhodobacterales</taxon>
        <taxon>Paracoccaceae</taxon>
        <taxon>Thioclava</taxon>
    </lineage>
</organism>
<accession>A0A074J7U9</accession>
<protein>
    <recommendedName>
        <fullName evidence="4">HTH gntR-type domain-containing protein</fullName>
    </recommendedName>
</protein>
<evidence type="ECO:0000313" key="5">
    <source>
        <dbReference type="EMBL" id="KEO52609.1"/>
    </source>
</evidence>
<dbReference type="InterPro" id="IPR000524">
    <property type="entry name" value="Tscrpt_reg_HTH_GntR"/>
</dbReference>
<keyword evidence="6" id="KW-1185">Reference proteome</keyword>
<dbReference type="InterPro" id="IPR036390">
    <property type="entry name" value="WH_DNA-bd_sf"/>
</dbReference>
<gene>
    <name evidence="5" type="ORF">TP2_06635</name>
</gene>
<reference evidence="5 6" key="1">
    <citation type="submission" date="2013-07" db="EMBL/GenBank/DDBJ databases">
        <title>Thioclava pacifica DSM 10166 Genome Sequencing.</title>
        <authorList>
            <person name="Lai Q."/>
            <person name="Shao Z."/>
        </authorList>
    </citation>
    <scope>NUCLEOTIDE SEQUENCE [LARGE SCALE GENOMIC DNA]</scope>
    <source>
        <strain evidence="5 6">DSM 10166</strain>
    </source>
</reference>
<dbReference type="GO" id="GO:0003700">
    <property type="term" value="F:DNA-binding transcription factor activity"/>
    <property type="evidence" value="ECO:0007669"/>
    <property type="project" value="InterPro"/>
</dbReference>
<evidence type="ECO:0000256" key="1">
    <source>
        <dbReference type="ARBA" id="ARBA00023015"/>
    </source>
</evidence>
<dbReference type="RefSeq" id="WP_051692429.1">
    <property type="nucleotide sequence ID" value="NZ_AUND01000023.1"/>
</dbReference>
<dbReference type="GO" id="GO:0003677">
    <property type="term" value="F:DNA binding"/>
    <property type="evidence" value="ECO:0007669"/>
    <property type="project" value="UniProtKB-KW"/>
</dbReference>
<dbReference type="Pfam" id="PF07729">
    <property type="entry name" value="FCD"/>
    <property type="match status" value="1"/>
</dbReference>
<name>A0A074J7U9_9RHOB</name>
<dbReference type="Proteomes" id="UP000027432">
    <property type="component" value="Unassembled WGS sequence"/>
</dbReference>
<dbReference type="EMBL" id="AUND01000023">
    <property type="protein sequence ID" value="KEO52609.1"/>
    <property type="molecule type" value="Genomic_DNA"/>
</dbReference>
<dbReference type="eggNOG" id="COG1802">
    <property type="taxonomic scope" value="Bacteria"/>
</dbReference>
<dbReference type="SMART" id="SM00895">
    <property type="entry name" value="FCD"/>
    <property type="match status" value="1"/>
</dbReference>
<dbReference type="InterPro" id="IPR011711">
    <property type="entry name" value="GntR_C"/>
</dbReference>
<dbReference type="PANTHER" id="PTHR43537:SF45">
    <property type="entry name" value="GNTR FAMILY REGULATORY PROTEIN"/>
    <property type="match status" value="1"/>
</dbReference>
<evidence type="ECO:0000259" key="4">
    <source>
        <dbReference type="PROSITE" id="PS50949"/>
    </source>
</evidence>
<keyword evidence="2" id="KW-0238">DNA-binding</keyword>
<sequence>MAALQKIAKESGGNRTDEVLGRIRADILSLTLAPGEPVTERFLESHYDVSRTPIRQALATLANEGLVERDSRSWIVAPFNMPLLREVFEFREEIEAVVVRLVCERASAEELNALQATVDRGLEPMTPESWLGAGLDIHVELAALTRNRFLTEAVRDCVARAARARWLLASNAEDRKVAHHEHSEIIALIRKGDAAKAEAALRAHTRAVRDQIIRAIEDARRILGARSFVDTPP</sequence>
<evidence type="ECO:0000256" key="2">
    <source>
        <dbReference type="ARBA" id="ARBA00023125"/>
    </source>
</evidence>
<dbReference type="SUPFAM" id="SSF48008">
    <property type="entry name" value="GntR ligand-binding domain-like"/>
    <property type="match status" value="1"/>
</dbReference>
<proteinExistence type="predicted"/>
<dbReference type="OrthoDB" id="9806293at2"/>
<dbReference type="Gene3D" id="1.10.10.10">
    <property type="entry name" value="Winged helix-like DNA-binding domain superfamily/Winged helix DNA-binding domain"/>
    <property type="match status" value="1"/>
</dbReference>
<feature type="domain" description="HTH gntR-type" evidence="4">
    <location>
        <begin position="13"/>
        <end position="79"/>
    </location>
</feature>
<dbReference type="Pfam" id="PF00392">
    <property type="entry name" value="GntR"/>
    <property type="match status" value="1"/>
</dbReference>
<dbReference type="PANTHER" id="PTHR43537">
    <property type="entry name" value="TRANSCRIPTIONAL REGULATOR, GNTR FAMILY"/>
    <property type="match status" value="1"/>
</dbReference>